<evidence type="ECO:0000313" key="2">
    <source>
        <dbReference type="Proteomes" id="UP001150603"/>
    </source>
</evidence>
<name>A0ACC1J6F8_9FUNG</name>
<accession>A0ACC1J6F8</accession>
<keyword evidence="2" id="KW-1185">Reference proteome</keyword>
<dbReference type="EMBL" id="JANBPW010002921">
    <property type="protein sequence ID" value="KAJ1939199.1"/>
    <property type="molecule type" value="Genomic_DNA"/>
</dbReference>
<protein>
    <submittedName>
        <fullName evidence="1">Uncharacterized protein</fullName>
    </submittedName>
</protein>
<organism evidence="1 2">
    <name type="scientific">Linderina macrospora</name>
    <dbReference type="NCBI Taxonomy" id="4868"/>
    <lineage>
        <taxon>Eukaryota</taxon>
        <taxon>Fungi</taxon>
        <taxon>Fungi incertae sedis</taxon>
        <taxon>Zoopagomycota</taxon>
        <taxon>Kickxellomycotina</taxon>
        <taxon>Kickxellomycetes</taxon>
        <taxon>Kickxellales</taxon>
        <taxon>Kickxellaceae</taxon>
        <taxon>Linderina</taxon>
    </lineage>
</organism>
<sequence>MTNASTSSYVLRYFDLPGLAQNIRTLLNLAGAQWTEEHPEWPAAKADQPFGRMPVLIEKNSDGEVVFELSESVVIERYILRTFGLLPTDLKAAARQEQLRDQFTDILLSILAHTNAGDDSKEKTKEKAVEILETSVSVHSKLLRENGNNGHFFGDKISYADISFYNLLKFIQDWDVRKNTSFAAYVANDKVPEFEKLIATVEAEPALQSHFAAH</sequence>
<dbReference type="Proteomes" id="UP001150603">
    <property type="component" value="Unassembled WGS sequence"/>
</dbReference>
<comment type="caution">
    <text evidence="1">The sequence shown here is derived from an EMBL/GenBank/DDBJ whole genome shotgun (WGS) entry which is preliminary data.</text>
</comment>
<reference evidence="1" key="1">
    <citation type="submission" date="2022-07" db="EMBL/GenBank/DDBJ databases">
        <title>Phylogenomic reconstructions and comparative analyses of Kickxellomycotina fungi.</title>
        <authorList>
            <person name="Reynolds N.K."/>
            <person name="Stajich J.E."/>
            <person name="Barry K."/>
            <person name="Grigoriev I.V."/>
            <person name="Crous P."/>
            <person name="Smith M.E."/>
        </authorList>
    </citation>
    <scope>NUCLEOTIDE SEQUENCE</scope>
    <source>
        <strain evidence="1">NRRL 5244</strain>
    </source>
</reference>
<evidence type="ECO:0000313" key="1">
    <source>
        <dbReference type="EMBL" id="KAJ1939199.1"/>
    </source>
</evidence>
<gene>
    <name evidence="1" type="ORF">FBU59_004204</name>
</gene>
<proteinExistence type="predicted"/>